<organism evidence="18 19">
    <name type="scientific">Brassicogethes aeneus</name>
    <name type="common">Rape pollen beetle</name>
    <name type="synonym">Meligethes aeneus</name>
    <dbReference type="NCBI Taxonomy" id="1431903"/>
    <lineage>
        <taxon>Eukaryota</taxon>
        <taxon>Metazoa</taxon>
        <taxon>Ecdysozoa</taxon>
        <taxon>Arthropoda</taxon>
        <taxon>Hexapoda</taxon>
        <taxon>Insecta</taxon>
        <taxon>Pterygota</taxon>
        <taxon>Neoptera</taxon>
        <taxon>Endopterygota</taxon>
        <taxon>Coleoptera</taxon>
        <taxon>Polyphaga</taxon>
        <taxon>Cucujiformia</taxon>
        <taxon>Nitidulidae</taxon>
        <taxon>Meligethinae</taxon>
        <taxon>Brassicogethes</taxon>
    </lineage>
</organism>
<comment type="similarity">
    <text evidence="3">Belongs to the AIG1 family.</text>
</comment>
<comment type="subcellular location">
    <subcellularLocation>
        <location evidence="2">Endomembrane system</location>
        <topology evidence="2">Multi-pass membrane protein</topology>
    </subcellularLocation>
</comment>
<dbReference type="PANTHER" id="PTHR10989:SF16">
    <property type="entry name" value="AT02829P-RELATED"/>
    <property type="match status" value="1"/>
</dbReference>
<dbReference type="PANTHER" id="PTHR10989">
    <property type="entry name" value="ANDROGEN-INDUCED PROTEIN 1-RELATED"/>
    <property type="match status" value="1"/>
</dbReference>
<evidence type="ECO:0000256" key="8">
    <source>
        <dbReference type="ARBA" id="ARBA00047427"/>
    </source>
</evidence>
<feature type="transmembrane region" description="Helical" evidence="17">
    <location>
        <begin position="93"/>
        <end position="112"/>
    </location>
</feature>
<keyword evidence="4 17" id="KW-0812">Transmembrane</keyword>
<evidence type="ECO:0000256" key="17">
    <source>
        <dbReference type="SAM" id="Phobius"/>
    </source>
</evidence>
<keyword evidence="5 17" id="KW-1133">Transmembrane helix</keyword>
<comment type="catalytic activity">
    <reaction evidence="16">
        <text>12-(9Z-hexadecenoyloxy)-octadecanoate + H2O = 12-hydroxyoctadecanoate + (9Z)-hexadecenoate + H(+)</text>
        <dbReference type="Rhea" id="RHEA:52072"/>
        <dbReference type="ChEBI" id="CHEBI:15377"/>
        <dbReference type="ChEBI" id="CHEBI:15378"/>
        <dbReference type="ChEBI" id="CHEBI:32372"/>
        <dbReference type="ChEBI" id="CHEBI:84201"/>
        <dbReference type="ChEBI" id="CHEBI:136312"/>
    </reaction>
    <physiologicalReaction direction="left-to-right" evidence="16">
        <dbReference type="Rhea" id="RHEA:52073"/>
    </physiologicalReaction>
</comment>
<gene>
    <name evidence="18" type="ORF">MELIAE_LOCUS3121</name>
</gene>
<evidence type="ECO:0000256" key="1">
    <source>
        <dbReference type="ARBA" id="ARBA00000923"/>
    </source>
</evidence>
<evidence type="ECO:0000256" key="9">
    <source>
        <dbReference type="ARBA" id="ARBA00047863"/>
    </source>
</evidence>
<feature type="transmembrane region" description="Helical" evidence="17">
    <location>
        <begin position="54"/>
        <end position="72"/>
    </location>
</feature>
<dbReference type="Proteomes" id="UP001154078">
    <property type="component" value="Chromosome 2"/>
</dbReference>
<dbReference type="EMBL" id="OV121133">
    <property type="protein sequence ID" value="CAH0550262.1"/>
    <property type="molecule type" value="Genomic_DNA"/>
</dbReference>
<feature type="transmembrane region" description="Helical" evidence="17">
    <location>
        <begin position="7"/>
        <end position="28"/>
    </location>
</feature>
<evidence type="ECO:0000256" key="3">
    <source>
        <dbReference type="ARBA" id="ARBA00009300"/>
    </source>
</evidence>
<evidence type="ECO:0000256" key="5">
    <source>
        <dbReference type="ARBA" id="ARBA00022989"/>
    </source>
</evidence>
<evidence type="ECO:0000256" key="13">
    <source>
        <dbReference type="ARBA" id="ARBA00049221"/>
    </source>
</evidence>
<reference evidence="18" key="1">
    <citation type="submission" date="2021-12" db="EMBL/GenBank/DDBJ databases">
        <authorList>
            <person name="King R."/>
        </authorList>
    </citation>
    <scope>NUCLEOTIDE SEQUENCE</scope>
</reference>
<comment type="catalytic activity">
    <reaction evidence="14">
        <text>13-(9Z-octadecenoyloxy)-octadecanoate + H2O = 13-hydroxy-octadecanoate + (9Z)-octadecenoate + H(+)</text>
        <dbReference type="Rhea" id="RHEA:52064"/>
        <dbReference type="ChEBI" id="CHEBI:15377"/>
        <dbReference type="ChEBI" id="CHEBI:15378"/>
        <dbReference type="ChEBI" id="CHEBI:30823"/>
        <dbReference type="ChEBI" id="CHEBI:136303"/>
        <dbReference type="ChEBI" id="CHEBI:136304"/>
    </reaction>
    <physiologicalReaction direction="left-to-right" evidence="14">
        <dbReference type="Rhea" id="RHEA:52065"/>
    </physiologicalReaction>
</comment>
<comment type="catalytic activity">
    <reaction evidence="8">
        <text>13-octadecanoyloxy-octadecanoate + H2O = 13-hydroxy-octadecanoate + octadecanoate + H(+)</text>
        <dbReference type="Rhea" id="RHEA:52084"/>
        <dbReference type="ChEBI" id="CHEBI:15377"/>
        <dbReference type="ChEBI" id="CHEBI:15378"/>
        <dbReference type="ChEBI" id="CHEBI:25629"/>
        <dbReference type="ChEBI" id="CHEBI:136304"/>
        <dbReference type="ChEBI" id="CHEBI:136335"/>
    </reaction>
    <physiologicalReaction direction="left-to-right" evidence="8">
        <dbReference type="Rhea" id="RHEA:52085"/>
    </physiologicalReaction>
</comment>
<evidence type="ECO:0000256" key="15">
    <source>
        <dbReference type="ARBA" id="ARBA00049322"/>
    </source>
</evidence>
<evidence type="ECO:0000256" key="6">
    <source>
        <dbReference type="ARBA" id="ARBA00023136"/>
    </source>
</evidence>
<evidence type="ECO:0000256" key="11">
    <source>
        <dbReference type="ARBA" id="ARBA00048701"/>
    </source>
</evidence>
<evidence type="ECO:0000313" key="18">
    <source>
        <dbReference type="EMBL" id="CAH0550262.1"/>
    </source>
</evidence>
<comment type="catalytic activity">
    <reaction evidence="15">
        <text>13-(9Z-hexadecenoyloxy)-octadecanoate + H2O = 13-hydroxy-octadecanoate + (9Z)-hexadecenoate + H(+)</text>
        <dbReference type="Rhea" id="RHEA:52076"/>
        <dbReference type="ChEBI" id="CHEBI:15377"/>
        <dbReference type="ChEBI" id="CHEBI:15378"/>
        <dbReference type="ChEBI" id="CHEBI:32372"/>
        <dbReference type="ChEBI" id="CHEBI:136304"/>
        <dbReference type="ChEBI" id="CHEBI:136315"/>
    </reaction>
    <physiologicalReaction direction="left-to-right" evidence="15">
        <dbReference type="Rhea" id="RHEA:52077"/>
    </physiologicalReaction>
</comment>
<dbReference type="InterPro" id="IPR006838">
    <property type="entry name" value="ADTRP_AIG1"/>
</dbReference>
<feature type="transmembrane region" description="Helical" evidence="17">
    <location>
        <begin position="194"/>
        <end position="221"/>
    </location>
</feature>
<feature type="transmembrane region" description="Helical" evidence="17">
    <location>
        <begin position="162"/>
        <end position="182"/>
    </location>
</feature>
<comment type="catalytic activity">
    <reaction evidence="13">
        <text>9-octadecanoyloxy-octadecanoate + H2O = 9-hydroxy-octadecanoate + octadecanoate + H(+)</text>
        <dbReference type="Rhea" id="RHEA:52096"/>
        <dbReference type="ChEBI" id="CHEBI:15377"/>
        <dbReference type="ChEBI" id="CHEBI:15378"/>
        <dbReference type="ChEBI" id="CHEBI:25629"/>
        <dbReference type="ChEBI" id="CHEBI:136286"/>
        <dbReference type="ChEBI" id="CHEBI:136373"/>
    </reaction>
    <physiologicalReaction direction="left-to-right" evidence="13">
        <dbReference type="Rhea" id="RHEA:52097"/>
    </physiologicalReaction>
</comment>
<comment type="catalytic activity">
    <reaction evidence="7">
        <text>12-hexadecanoyloxy-octadecanoate + H2O = 12-hydroxyoctadecanoate + hexadecanoate + H(+)</text>
        <dbReference type="Rhea" id="RHEA:52056"/>
        <dbReference type="ChEBI" id="CHEBI:7896"/>
        <dbReference type="ChEBI" id="CHEBI:15377"/>
        <dbReference type="ChEBI" id="CHEBI:15378"/>
        <dbReference type="ChEBI" id="CHEBI:83677"/>
        <dbReference type="ChEBI" id="CHEBI:84201"/>
    </reaction>
    <physiologicalReaction direction="left-to-right" evidence="7">
        <dbReference type="Rhea" id="RHEA:52057"/>
    </physiologicalReaction>
</comment>
<protein>
    <submittedName>
        <fullName evidence="18">Uncharacterized protein</fullName>
    </submittedName>
</protein>
<evidence type="ECO:0000256" key="16">
    <source>
        <dbReference type="ARBA" id="ARBA00049428"/>
    </source>
</evidence>
<evidence type="ECO:0000256" key="12">
    <source>
        <dbReference type="ARBA" id="ARBA00048800"/>
    </source>
</evidence>
<evidence type="ECO:0000256" key="14">
    <source>
        <dbReference type="ARBA" id="ARBA00049296"/>
    </source>
</evidence>
<dbReference type="GO" id="GO:0012505">
    <property type="term" value="C:endomembrane system"/>
    <property type="evidence" value="ECO:0007669"/>
    <property type="project" value="UniProtKB-SubCell"/>
</dbReference>
<feature type="transmembrane region" description="Helical" evidence="17">
    <location>
        <begin position="132"/>
        <end position="150"/>
    </location>
</feature>
<comment type="catalytic activity">
    <reaction evidence="1">
        <text>9-(9Z-hexadecenoyloxy)-octadecanoate + H2O = (9Z)-hexadecenoate + 9-hydroxy-octadecanoate + H(+)</text>
        <dbReference type="Rhea" id="RHEA:52068"/>
        <dbReference type="ChEBI" id="CHEBI:15377"/>
        <dbReference type="ChEBI" id="CHEBI:15378"/>
        <dbReference type="ChEBI" id="CHEBI:32372"/>
        <dbReference type="ChEBI" id="CHEBI:136286"/>
        <dbReference type="ChEBI" id="CHEBI:136309"/>
    </reaction>
    <physiologicalReaction direction="left-to-right" evidence="1">
        <dbReference type="Rhea" id="RHEA:52069"/>
    </physiologicalReaction>
</comment>
<accession>A0A9P0FE41</accession>
<comment type="catalytic activity">
    <reaction evidence="10">
        <text>12-octadecanoyloxy-octadecanoate + H2O = 12-hydroxyoctadecanoate + octadecanoate + H(+)</text>
        <dbReference type="Rhea" id="RHEA:52080"/>
        <dbReference type="ChEBI" id="CHEBI:15377"/>
        <dbReference type="ChEBI" id="CHEBI:15378"/>
        <dbReference type="ChEBI" id="CHEBI:25629"/>
        <dbReference type="ChEBI" id="CHEBI:84201"/>
        <dbReference type="ChEBI" id="CHEBI:136330"/>
    </reaction>
    <physiologicalReaction direction="left-to-right" evidence="10">
        <dbReference type="Rhea" id="RHEA:52081"/>
    </physiologicalReaction>
</comment>
<dbReference type="GO" id="GO:0016020">
    <property type="term" value="C:membrane"/>
    <property type="evidence" value="ECO:0007669"/>
    <property type="project" value="InterPro"/>
</dbReference>
<dbReference type="OrthoDB" id="1898221at2759"/>
<comment type="catalytic activity">
    <reaction evidence="12">
        <text>9-(9Z-octadecenoyloxy)-octadecanoate + H2O = 9-hydroxy-octadecanoate + (9Z)-octadecenoate + H(+)</text>
        <dbReference type="Rhea" id="RHEA:52048"/>
        <dbReference type="ChEBI" id="CHEBI:15377"/>
        <dbReference type="ChEBI" id="CHEBI:15378"/>
        <dbReference type="ChEBI" id="CHEBI:30823"/>
        <dbReference type="ChEBI" id="CHEBI:136282"/>
        <dbReference type="ChEBI" id="CHEBI:136286"/>
    </reaction>
    <physiologicalReaction direction="left-to-right" evidence="12">
        <dbReference type="Rhea" id="RHEA:52049"/>
    </physiologicalReaction>
</comment>
<evidence type="ECO:0000313" key="19">
    <source>
        <dbReference type="Proteomes" id="UP001154078"/>
    </source>
</evidence>
<sequence length="248" mass="30282">MEKNEKFCMYFHGFAVAHHINAILYTTFGHLTHNIHEVTDERVLDLKRFENKYFTGWNLGLQFLYFTLAFTLDLMKHWKLHPNKKLVKFKGYMFTNLVFPCSAFVCCMFWTVYTINREYVFPEIFDHYIPAWFNHSVHTNILIFILLEIFMVNHYMASFKSAFYSLLGLSLLYNIVFFHNYFEHGKWLYILFNIFSWTEIILFVNFNFLACLVFQRVGYFIQKYKFRWSKKKIITKYEQYKKDLLIKN</sequence>
<evidence type="ECO:0000256" key="10">
    <source>
        <dbReference type="ARBA" id="ARBA00048680"/>
    </source>
</evidence>
<evidence type="ECO:0000256" key="2">
    <source>
        <dbReference type="ARBA" id="ARBA00004127"/>
    </source>
</evidence>
<comment type="catalytic activity">
    <reaction evidence="11">
        <text>12-(9Z-octadecenoyloxy)-octadecanoate + H2O = 12-hydroxyoctadecanoate + (9Z)-octadecenoate + H(+)</text>
        <dbReference type="Rhea" id="RHEA:52060"/>
        <dbReference type="ChEBI" id="CHEBI:15377"/>
        <dbReference type="ChEBI" id="CHEBI:15378"/>
        <dbReference type="ChEBI" id="CHEBI:30823"/>
        <dbReference type="ChEBI" id="CHEBI:84201"/>
        <dbReference type="ChEBI" id="CHEBI:136302"/>
    </reaction>
    <physiologicalReaction direction="left-to-right" evidence="11">
        <dbReference type="Rhea" id="RHEA:52061"/>
    </physiologicalReaction>
</comment>
<dbReference type="AlphaFoldDB" id="A0A9P0FE41"/>
<keyword evidence="19" id="KW-1185">Reference proteome</keyword>
<dbReference type="Pfam" id="PF04750">
    <property type="entry name" value="Far-17a_AIG1"/>
    <property type="match status" value="1"/>
</dbReference>
<keyword evidence="6 17" id="KW-0472">Membrane</keyword>
<evidence type="ECO:0000256" key="4">
    <source>
        <dbReference type="ARBA" id="ARBA00022692"/>
    </source>
</evidence>
<name>A0A9P0FE41_BRAAE</name>
<proteinExistence type="inferred from homology"/>
<comment type="catalytic activity">
    <reaction evidence="9">
        <text>9-hexadecanoyloxy-octadecanoate + H2O = 9-hydroxy-octadecanoate + hexadecanoate + H(+)</text>
        <dbReference type="Rhea" id="RHEA:52052"/>
        <dbReference type="ChEBI" id="CHEBI:7896"/>
        <dbReference type="ChEBI" id="CHEBI:15377"/>
        <dbReference type="ChEBI" id="CHEBI:15378"/>
        <dbReference type="ChEBI" id="CHEBI:83670"/>
        <dbReference type="ChEBI" id="CHEBI:136286"/>
    </reaction>
    <physiologicalReaction direction="left-to-right" evidence="9">
        <dbReference type="Rhea" id="RHEA:52053"/>
    </physiologicalReaction>
</comment>
<evidence type="ECO:0000256" key="7">
    <source>
        <dbReference type="ARBA" id="ARBA00047368"/>
    </source>
</evidence>